<evidence type="ECO:0000313" key="2">
    <source>
        <dbReference type="EMBL" id="EJF54073.1"/>
    </source>
</evidence>
<dbReference type="AlphaFoldDB" id="J1I6Q0"/>
<accession>J1I6Q0</accession>
<dbReference type="InterPro" id="IPR000719">
    <property type="entry name" value="Prot_kinase_dom"/>
</dbReference>
<dbReference type="RefSeq" id="WP_002659782.1">
    <property type="nucleotide sequence ID" value="NZ_JH719942.1"/>
</dbReference>
<reference evidence="3" key="1">
    <citation type="journal article" date="2012" name="Stand. Genomic Sci.">
        <title>Permanent draft genome sequence of the gliding predator Saprospira grandis strain Sa g1 (= HR1).</title>
        <authorList>
            <person name="Mavromatis K."/>
            <person name="Chertkov O."/>
            <person name="Lapidus A."/>
            <person name="Nolan M."/>
            <person name="Lucas S."/>
            <person name="Tice H."/>
            <person name="Del Rio T.G."/>
            <person name="Cheng J.F."/>
            <person name="Han C."/>
            <person name="Tapia R."/>
            <person name="Bruce D."/>
            <person name="Goodwin L.A."/>
            <person name="Pitluck S."/>
            <person name="Huntemann M."/>
            <person name="Liolios K."/>
            <person name="Pagani I."/>
            <person name="Ivanova N."/>
            <person name="Mikhailova N."/>
            <person name="Pati A."/>
            <person name="Chen A."/>
            <person name="Palaniappan K."/>
            <person name="Land M."/>
            <person name="Brambilla E.M."/>
            <person name="Rohde M."/>
            <person name="Spring S."/>
            <person name="Goker M."/>
            <person name="Detter J.C."/>
            <person name="Bristow J."/>
            <person name="Eisen J.A."/>
            <person name="Markowitz V."/>
            <person name="Hugenholtz P."/>
            <person name="Kyrpides N.C."/>
            <person name="Klenk H.P."/>
            <person name="Woyke T."/>
        </authorList>
    </citation>
    <scope>NUCLEOTIDE SEQUENCE [LARGE SCALE GENOMIC DNA]</scope>
    <source>
        <strain evidence="3">DSM 2844</strain>
    </source>
</reference>
<evidence type="ECO:0000313" key="3">
    <source>
        <dbReference type="Proteomes" id="UP000005113"/>
    </source>
</evidence>
<dbReference type="GO" id="GO:0004672">
    <property type="term" value="F:protein kinase activity"/>
    <property type="evidence" value="ECO:0007669"/>
    <property type="project" value="InterPro"/>
</dbReference>
<organism evidence="2 3">
    <name type="scientific">Saprospira grandis DSM 2844</name>
    <dbReference type="NCBI Taxonomy" id="694433"/>
    <lineage>
        <taxon>Bacteria</taxon>
        <taxon>Pseudomonadati</taxon>
        <taxon>Bacteroidota</taxon>
        <taxon>Saprospiria</taxon>
        <taxon>Saprospirales</taxon>
        <taxon>Saprospiraceae</taxon>
        <taxon>Saprospira</taxon>
    </lineage>
</organism>
<name>J1I6Q0_9BACT</name>
<dbReference type="SUPFAM" id="SSF56112">
    <property type="entry name" value="Protein kinase-like (PK-like)"/>
    <property type="match status" value="1"/>
</dbReference>
<dbReference type="HOGENOM" id="CLU_397332_0_0_10"/>
<sequence>MPNKLSKISKISIINKHIYSNFANIEYLEYEDTPIGSGGFGTIYRTFNPKYVIKIFHDKTAQKHAYETISLLHHKIKIYPKETGAYILQDFPELLGLPFAAFEAFNSEKQEIATVLLMHNLAEEGFIDFGGDERETVRLKQLDLESKLILCYQLSKIIAFLHDIKFIHSDLSDNSIWIDPANTQIALIDYDSGYHYDKQKAPTTIGKITHWVDSNLKKLFNSNPTKNTANKRKNLTTSDRLNSENWILANAIFEIIFNVSPYFFLIDADDQTKINYSNSYDWPEIEKSSSLFQKHNEVFYNKIKINLQLFSKIGLNTLINSFKKVFGKGYDNPKARLTSKDWKNILYTVCIQLKDKTPSISHYTSNKTHIYSNKEEVVFEWDGSKYNKAYLNNKLVAYKTQQISMNFLDSKEVTLRLVNDFGEDTQVLEIIAVKVAPKILTFDADKYVRNDVAPIILSWETNETDYVVISGIDSQHLSIGTTEVKPIDHTIYTLTAVGHFGQKVYKELSLDVIYPEILEFSWEINLHKGLNNVDIKWETEHAEKVLLEPLAGEREANGLEHISISGELKFTLTAIGLYKSVTKDLLAEPMGLPKIRQINAPMPNFQITNLVNTDHLKLPPSLTTLSEIRFSNQLLINKSELSNDKMLEELKQIDFTTSDEIDISSFNTTSNIMKRTVGTIKKLMKKLKPKSKP</sequence>
<keyword evidence="2" id="KW-0418">Kinase</keyword>
<protein>
    <submittedName>
        <fullName evidence="2">Protein kinase family protein</fullName>
    </submittedName>
</protein>
<dbReference type="GO" id="GO:0005524">
    <property type="term" value="F:ATP binding"/>
    <property type="evidence" value="ECO:0007669"/>
    <property type="project" value="InterPro"/>
</dbReference>
<dbReference type="PROSITE" id="PS50011">
    <property type="entry name" value="PROTEIN_KINASE_DOM"/>
    <property type="match status" value="1"/>
</dbReference>
<dbReference type="EMBL" id="JH719942">
    <property type="protein sequence ID" value="EJF54073.1"/>
    <property type="molecule type" value="Genomic_DNA"/>
</dbReference>
<dbReference type="InterPro" id="IPR011009">
    <property type="entry name" value="Kinase-like_dom_sf"/>
</dbReference>
<dbReference type="OrthoDB" id="1395036at2"/>
<keyword evidence="2" id="KW-0808">Transferase</keyword>
<dbReference type="Proteomes" id="UP000005113">
    <property type="component" value="Unassembled WGS sequence"/>
</dbReference>
<dbReference type="Gene3D" id="1.10.510.10">
    <property type="entry name" value="Transferase(Phosphotransferase) domain 1"/>
    <property type="match status" value="1"/>
</dbReference>
<proteinExistence type="predicted"/>
<feature type="domain" description="Protein kinase" evidence="1">
    <location>
        <begin position="29"/>
        <end position="347"/>
    </location>
</feature>
<gene>
    <name evidence="2" type="ORF">SapgrDRAFT_2411</name>
</gene>
<evidence type="ECO:0000259" key="1">
    <source>
        <dbReference type="PROSITE" id="PS50011"/>
    </source>
</evidence>